<accession>A0A6C0BMW8</accession>
<proteinExistence type="predicted"/>
<protein>
    <submittedName>
        <fullName evidence="1">Uncharacterized protein</fullName>
    </submittedName>
</protein>
<reference evidence="1" key="1">
    <citation type="journal article" date="2020" name="Nature">
        <title>Giant virus diversity and host interactions through global metagenomics.</title>
        <authorList>
            <person name="Schulz F."/>
            <person name="Roux S."/>
            <person name="Paez-Espino D."/>
            <person name="Jungbluth S."/>
            <person name="Walsh D.A."/>
            <person name="Denef V.J."/>
            <person name="McMahon K.D."/>
            <person name="Konstantinidis K.T."/>
            <person name="Eloe-Fadrosh E.A."/>
            <person name="Kyrpides N.C."/>
            <person name="Woyke T."/>
        </authorList>
    </citation>
    <scope>NUCLEOTIDE SEQUENCE</scope>
    <source>
        <strain evidence="1">GVMAG-M-3300018080-19</strain>
    </source>
</reference>
<dbReference type="AlphaFoldDB" id="A0A6C0BMW8"/>
<evidence type="ECO:0000313" key="1">
    <source>
        <dbReference type="EMBL" id="QHS93747.1"/>
    </source>
</evidence>
<dbReference type="EMBL" id="MN739209">
    <property type="protein sequence ID" value="QHS93747.1"/>
    <property type="molecule type" value="Genomic_DNA"/>
</dbReference>
<sequence length="212" mass="24677">MEQLLSTWLLRDVQDLVLDYASSPDLKFPQGYIDLKLRHIVKLSRKRKREDLKVPPQLAAEMGRLLYPRDDHKGLIICGNNQQLANFVHVLCKLNPNITDDTSTKEVCWVRVNDQLPSWHLTRDPKTWINIVDGEPILLYKRYCPAELTTVPDGVQPILFIKSIHNSCIQRRTRAIITTLPDLRRTNMFNLACCCLRKFWALMDTNLPHEPH</sequence>
<name>A0A6C0BMW8_9ZZZZ</name>
<organism evidence="1">
    <name type="scientific">viral metagenome</name>
    <dbReference type="NCBI Taxonomy" id="1070528"/>
    <lineage>
        <taxon>unclassified sequences</taxon>
        <taxon>metagenomes</taxon>
        <taxon>organismal metagenomes</taxon>
    </lineage>
</organism>